<dbReference type="PROSITE" id="PS00105">
    <property type="entry name" value="AA_TRANSFER_CLASS_1"/>
    <property type="match status" value="1"/>
</dbReference>
<comment type="similarity">
    <text evidence="2">Belongs to the class-I pyridoxal-phosphate-dependent aminotransferase family.</text>
</comment>
<evidence type="ECO:0000259" key="3">
    <source>
        <dbReference type="Pfam" id="PF00155"/>
    </source>
</evidence>
<evidence type="ECO:0000256" key="2">
    <source>
        <dbReference type="RuleBase" id="RU000481"/>
    </source>
</evidence>
<accession>A0A6I4XKD6</accession>
<organism evidence="4 5">
    <name type="scientific">Enterococcus gallinarum</name>
    <dbReference type="NCBI Taxonomy" id="1353"/>
    <lineage>
        <taxon>Bacteria</taxon>
        <taxon>Bacillati</taxon>
        <taxon>Bacillota</taxon>
        <taxon>Bacilli</taxon>
        <taxon>Lactobacillales</taxon>
        <taxon>Enterococcaceae</taxon>
        <taxon>Enterococcus</taxon>
    </lineage>
</organism>
<evidence type="ECO:0000313" key="4">
    <source>
        <dbReference type="EMBL" id="MXS28107.1"/>
    </source>
</evidence>
<dbReference type="GO" id="GO:0006520">
    <property type="term" value="P:amino acid metabolic process"/>
    <property type="evidence" value="ECO:0007669"/>
    <property type="project" value="TreeGrafter"/>
</dbReference>
<comment type="cofactor">
    <cofactor evidence="2">
        <name>pyridoxal 5'-phosphate</name>
        <dbReference type="ChEBI" id="CHEBI:597326"/>
    </cofactor>
</comment>
<dbReference type="InterPro" id="IPR004839">
    <property type="entry name" value="Aminotransferase_I/II_large"/>
</dbReference>
<dbReference type="EMBL" id="WVTI01000510">
    <property type="protein sequence ID" value="MXS28107.1"/>
    <property type="molecule type" value="Genomic_DNA"/>
</dbReference>
<dbReference type="Gene3D" id="3.40.640.10">
    <property type="entry name" value="Type I PLP-dependent aspartate aminotransferase-like (Major domain)"/>
    <property type="match status" value="1"/>
</dbReference>
<dbReference type="RefSeq" id="WP_160806528.1">
    <property type="nucleotide sequence ID" value="NZ_WVTI01000510.1"/>
</dbReference>
<reference evidence="4 5" key="1">
    <citation type="submission" date="2019-04" db="EMBL/GenBank/DDBJ databases">
        <title>Step-wise assembly of the neonatal virome modulated by breast feeding.</title>
        <authorList>
            <person name="Liang G."/>
            <person name="Bushman F."/>
        </authorList>
    </citation>
    <scope>NUCLEOTIDE SEQUENCE [LARGE SCALE GENOMIC DNA]</scope>
    <source>
        <strain evidence="4 5">E3404</strain>
    </source>
</reference>
<dbReference type="GO" id="GO:0030170">
    <property type="term" value="F:pyridoxal phosphate binding"/>
    <property type="evidence" value="ECO:0007669"/>
    <property type="project" value="InterPro"/>
</dbReference>
<dbReference type="PANTHER" id="PTHR43795">
    <property type="entry name" value="BIFUNCTIONAL ASPARTATE AMINOTRANSFERASE AND GLUTAMATE/ASPARTATE-PREPHENATE AMINOTRANSFERASE-RELATED"/>
    <property type="match status" value="1"/>
</dbReference>
<feature type="non-terminal residue" evidence="4">
    <location>
        <position position="135"/>
    </location>
</feature>
<evidence type="ECO:0000256" key="1">
    <source>
        <dbReference type="ARBA" id="ARBA00022898"/>
    </source>
</evidence>
<sequence>GKTTYQYSNKEIDKLKDPSIKAVFVVNPSNPTANAMGKPTIEQIKQIVAVDNPKLMILTDDVYGTFVPAFRSLFTELPYNTACIYSYSKYFGATGWRVGTIAVSQENIFDQLLKELPVARKMELQARYATLNADT</sequence>
<dbReference type="SUPFAM" id="SSF53383">
    <property type="entry name" value="PLP-dependent transferases"/>
    <property type="match status" value="1"/>
</dbReference>
<dbReference type="InterPro" id="IPR015421">
    <property type="entry name" value="PyrdxlP-dep_Trfase_major"/>
</dbReference>
<dbReference type="InterPro" id="IPR050478">
    <property type="entry name" value="Ethylene_sulfur-biosynth"/>
</dbReference>
<dbReference type="InterPro" id="IPR004838">
    <property type="entry name" value="NHTrfase_class1_PyrdxlP-BS"/>
</dbReference>
<dbReference type="InterPro" id="IPR015424">
    <property type="entry name" value="PyrdxlP-dep_Trfase"/>
</dbReference>
<proteinExistence type="inferred from homology"/>
<dbReference type="Proteomes" id="UP000439965">
    <property type="component" value="Unassembled WGS sequence"/>
</dbReference>
<dbReference type="Pfam" id="PF00155">
    <property type="entry name" value="Aminotran_1_2"/>
    <property type="match status" value="1"/>
</dbReference>
<name>A0A6I4XKD6_ENTGA</name>
<dbReference type="EC" id="2.6.1.-" evidence="2"/>
<feature type="non-terminal residue" evidence="4">
    <location>
        <position position="1"/>
    </location>
</feature>
<comment type="caution">
    <text evidence="4">The sequence shown here is derived from an EMBL/GenBank/DDBJ whole genome shotgun (WGS) entry which is preliminary data.</text>
</comment>
<keyword evidence="2 4" id="KW-0808">Transferase</keyword>
<keyword evidence="1" id="KW-0663">Pyridoxal phosphate</keyword>
<dbReference type="PANTHER" id="PTHR43795:SF2">
    <property type="entry name" value="BIFUNCTIONAL ASPARTATE AMINOTRANSFERASE AND GLUTAMATE_ASPARTATE-PREPHENATE AMINOTRANSFERASE"/>
    <property type="match status" value="1"/>
</dbReference>
<dbReference type="GO" id="GO:0008483">
    <property type="term" value="F:transaminase activity"/>
    <property type="evidence" value="ECO:0007669"/>
    <property type="project" value="UniProtKB-KW"/>
</dbReference>
<keyword evidence="2 4" id="KW-0032">Aminotransferase</keyword>
<evidence type="ECO:0000313" key="5">
    <source>
        <dbReference type="Proteomes" id="UP000439965"/>
    </source>
</evidence>
<dbReference type="AlphaFoldDB" id="A0A6I4XKD6"/>
<protein>
    <recommendedName>
        <fullName evidence="2">Aminotransferase</fullName>
        <ecNumber evidence="2">2.6.1.-</ecNumber>
    </recommendedName>
</protein>
<feature type="domain" description="Aminotransferase class I/classII large" evidence="3">
    <location>
        <begin position="12"/>
        <end position="113"/>
    </location>
</feature>
<gene>
    <name evidence="4" type="ORF">GTI89_18875</name>
</gene>